<gene>
    <name evidence="7" type="ORF">UY3_18541</name>
</gene>
<keyword evidence="8" id="KW-1185">Reference proteome</keyword>
<feature type="domain" description="Beta/gamma crystallin 'Greek key'" evidence="6">
    <location>
        <begin position="111"/>
        <end position="149"/>
    </location>
</feature>
<dbReference type="FunFam" id="2.60.20.10:FF:000001">
    <property type="entry name" value="Crystallin gamma S"/>
    <property type="match status" value="2"/>
</dbReference>
<dbReference type="SUPFAM" id="SSF49695">
    <property type="entry name" value="gamma-Crystallin-like"/>
    <property type="match status" value="2"/>
</dbReference>
<feature type="domain" description="Beta/gamma crystallin 'Greek key'" evidence="6">
    <location>
        <begin position="150"/>
        <end position="192"/>
    </location>
</feature>
<evidence type="ECO:0000256" key="4">
    <source>
        <dbReference type="ARBA" id="ARBA00022737"/>
    </source>
</evidence>
<accession>M7AH92</accession>
<evidence type="ECO:0000259" key="6">
    <source>
        <dbReference type="PROSITE" id="PS50915"/>
    </source>
</evidence>
<sequence length="322" mass="37206">MKRRQVLNCVRWWCSDLNYRASGKPSRRNSEKSNGWMVISTEEKPSRDGIAGLKRFLTCLSFTVSECQPAKNPSRAKVAHAPSLLGLLEVQHTISTLPTRRAGERQLIRILRIIFYEDRDFQGRSYAVTADQPDMHDHLNRCNSIQVESGCWMIYERPHYIGHQYFLKKGEYTNYQQWMGFNDSVKSCCIITPFQLSHCNSIRVESGCFMIYEQPNYMRQQYFLNKGEYSDFQQWMGLSDSIKSCRVIASQKGSKIKIYEREALRGQMMECVGDSSEVHDCFQYHNVSSCNVLERHWQSHSADGSSVCWNPGSTRNSPSGEP</sequence>
<dbReference type="Pfam" id="PF00030">
    <property type="entry name" value="Crystall"/>
    <property type="match status" value="3"/>
</dbReference>
<dbReference type="AlphaFoldDB" id="M7AH92"/>
<dbReference type="eggNOG" id="ENOG502RXJY">
    <property type="taxonomic scope" value="Eukaryota"/>
</dbReference>
<dbReference type="Proteomes" id="UP000031443">
    <property type="component" value="Unassembled WGS sequence"/>
</dbReference>
<reference evidence="8" key="1">
    <citation type="journal article" date="2013" name="Nat. Genet.">
        <title>The draft genomes of soft-shell turtle and green sea turtle yield insights into the development and evolution of the turtle-specific body plan.</title>
        <authorList>
            <person name="Wang Z."/>
            <person name="Pascual-Anaya J."/>
            <person name="Zadissa A."/>
            <person name="Li W."/>
            <person name="Niimura Y."/>
            <person name="Huang Z."/>
            <person name="Li C."/>
            <person name="White S."/>
            <person name="Xiong Z."/>
            <person name="Fang D."/>
            <person name="Wang B."/>
            <person name="Ming Y."/>
            <person name="Chen Y."/>
            <person name="Zheng Y."/>
            <person name="Kuraku S."/>
            <person name="Pignatelli M."/>
            <person name="Herrero J."/>
            <person name="Beal K."/>
            <person name="Nozawa M."/>
            <person name="Li Q."/>
            <person name="Wang J."/>
            <person name="Zhang H."/>
            <person name="Yu L."/>
            <person name="Shigenobu S."/>
            <person name="Wang J."/>
            <person name="Liu J."/>
            <person name="Flicek P."/>
            <person name="Searle S."/>
            <person name="Wang J."/>
            <person name="Kuratani S."/>
            <person name="Yin Y."/>
            <person name="Aken B."/>
            <person name="Zhang G."/>
            <person name="Irie N."/>
        </authorList>
    </citation>
    <scope>NUCLEOTIDE SEQUENCE [LARGE SCALE GENOMIC DNA]</scope>
</reference>
<dbReference type="GO" id="GO:0005212">
    <property type="term" value="F:structural constituent of eye lens"/>
    <property type="evidence" value="ECO:0007669"/>
    <property type="project" value="UniProtKB-KW"/>
</dbReference>
<dbReference type="PRINTS" id="PR01367">
    <property type="entry name" value="BGCRYSTALLIN"/>
</dbReference>
<evidence type="ECO:0000256" key="3">
    <source>
        <dbReference type="ARBA" id="ARBA00022613"/>
    </source>
</evidence>
<evidence type="ECO:0000313" key="8">
    <source>
        <dbReference type="Proteomes" id="UP000031443"/>
    </source>
</evidence>
<comment type="function">
    <text evidence="1">Crystallins are the dominant structural components of the vertebrate eye lens.</text>
</comment>
<dbReference type="EMBL" id="KB601989">
    <property type="protein sequence ID" value="EMP24306.1"/>
    <property type="molecule type" value="Genomic_DNA"/>
</dbReference>
<organism evidence="7 8">
    <name type="scientific">Chelonia mydas</name>
    <name type="common">Green sea-turtle</name>
    <name type="synonym">Chelonia agassizi</name>
    <dbReference type="NCBI Taxonomy" id="8469"/>
    <lineage>
        <taxon>Eukaryota</taxon>
        <taxon>Metazoa</taxon>
        <taxon>Chordata</taxon>
        <taxon>Craniata</taxon>
        <taxon>Vertebrata</taxon>
        <taxon>Euteleostomi</taxon>
        <taxon>Archelosauria</taxon>
        <taxon>Testudinata</taxon>
        <taxon>Testudines</taxon>
        <taxon>Cryptodira</taxon>
        <taxon>Durocryptodira</taxon>
        <taxon>Americhelydia</taxon>
        <taxon>Chelonioidea</taxon>
        <taxon>Cheloniidae</taxon>
        <taxon>Chelonia</taxon>
    </lineage>
</organism>
<evidence type="ECO:0000256" key="5">
    <source>
        <dbReference type="SAM" id="MobiDB-lite"/>
    </source>
</evidence>
<name>M7AH92_CHEMY</name>
<dbReference type="PANTHER" id="PTHR11818">
    <property type="entry name" value="BETA/GAMMA CRYSTALLIN"/>
    <property type="match status" value="1"/>
</dbReference>
<evidence type="ECO:0000313" key="7">
    <source>
        <dbReference type="EMBL" id="EMP24306.1"/>
    </source>
</evidence>
<dbReference type="InterPro" id="IPR011024">
    <property type="entry name" value="G_crystallin-like"/>
</dbReference>
<protein>
    <submittedName>
        <fullName evidence="7">Gamma-crystallin B</fullName>
    </submittedName>
</protein>
<dbReference type="PANTHER" id="PTHR11818:SF119">
    <property type="entry name" value="GAMMA-CRYSTALLIN D"/>
    <property type="match status" value="1"/>
</dbReference>
<keyword evidence="3" id="KW-0273">Eye lens protein</keyword>
<dbReference type="GO" id="GO:0002088">
    <property type="term" value="P:lens development in camera-type eye"/>
    <property type="evidence" value="ECO:0007669"/>
    <property type="project" value="TreeGrafter"/>
</dbReference>
<evidence type="ECO:0000256" key="2">
    <source>
        <dbReference type="ARBA" id="ARBA00009646"/>
    </source>
</evidence>
<dbReference type="InterPro" id="IPR050252">
    <property type="entry name" value="Beta/Gamma-Crystallin"/>
</dbReference>
<comment type="similarity">
    <text evidence="2">Belongs to the beta/gamma-crystallin family.</text>
</comment>
<dbReference type="GO" id="GO:0007601">
    <property type="term" value="P:visual perception"/>
    <property type="evidence" value="ECO:0007669"/>
    <property type="project" value="TreeGrafter"/>
</dbReference>
<dbReference type="InterPro" id="IPR001064">
    <property type="entry name" value="Beta/gamma_crystallin"/>
</dbReference>
<feature type="region of interest" description="Disordered" evidence="5">
    <location>
        <begin position="302"/>
        <end position="322"/>
    </location>
</feature>
<feature type="domain" description="Beta/gamma crystallin 'Greek key'" evidence="6">
    <location>
        <begin position="207"/>
        <end position="249"/>
    </location>
</feature>
<proteinExistence type="inferred from homology"/>
<dbReference type="SMART" id="SM00247">
    <property type="entry name" value="XTALbg"/>
    <property type="match status" value="3"/>
</dbReference>
<keyword evidence="4" id="KW-0677">Repeat</keyword>
<dbReference type="PROSITE" id="PS50915">
    <property type="entry name" value="CRYSTALLIN_BETA_GAMMA"/>
    <property type="match status" value="3"/>
</dbReference>
<dbReference type="Gene3D" id="2.60.20.10">
    <property type="entry name" value="Crystallins"/>
    <property type="match status" value="3"/>
</dbReference>
<evidence type="ECO:0000256" key="1">
    <source>
        <dbReference type="ARBA" id="ARBA00003689"/>
    </source>
</evidence>